<proteinExistence type="predicted"/>
<name>A0ACB9FPB8_ARCLA</name>
<evidence type="ECO:0000313" key="1">
    <source>
        <dbReference type="EMBL" id="KAI3772422.1"/>
    </source>
</evidence>
<dbReference type="Proteomes" id="UP001055879">
    <property type="component" value="Linkage Group LG01"/>
</dbReference>
<accession>A0ACB9FPB8</accession>
<evidence type="ECO:0000313" key="2">
    <source>
        <dbReference type="Proteomes" id="UP001055879"/>
    </source>
</evidence>
<dbReference type="EMBL" id="CM042047">
    <property type="protein sequence ID" value="KAI3772422.1"/>
    <property type="molecule type" value="Genomic_DNA"/>
</dbReference>
<organism evidence="1 2">
    <name type="scientific">Arctium lappa</name>
    <name type="common">Greater burdock</name>
    <name type="synonym">Lappa major</name>
    <dbReference type="NCBI Taxonomy" id="4217"/>
    <lineage>
        <taxon>Eukaryota</taxon>
        <taxon>Viridiplantae</taxon>
        <taxon>Streptophyta</taxon>
        <taxon>Embryophyta</taxon>
        <taxon>Tracheophyta</taxon>
        <taxon>Spermatophyta</taxon>
        <taxon>Magnoliopsida</taxon>
        <taxon>eudicotyledons</taxon>
        <taxon>Gunneridae</taxon>
        <taxon>Pentapetalae</taxon>
        <taxon>asterids</taxon>
        <taxon>campanulids</taxon>
        <taxon>Asterales</taxon>
        <taxon>Asteraceae</taxon>
        <taxon>Carduoideae</taxon>
        <taxon>Cardueae</taxon>
        <taxon>Arctiinae</taxon>
        <taxon>Arctium</taxon>
    </lineage>
</organism>
<sequence length="150" mass="17368">MTILQRKYDEPRIAAATGSSESTQYPALQLQYQHHQDHHQTHTSLCKPNSPFPFFHKFAKINHLCKSPSSSSSSSSSSSYLLPLHLLSAPFTKLFLQDPFSRDFQIDRRTNSEIKRIQCYYHRISVNDRASICVFCRIEVCIRFRESELG</sequence>
<protein>
    <submittedName>
        <fullName evidence="1">Uncharacterized protein</fullName>
    </submittedName>
</protein>
<comment type="caution">
    <text evidence="1">The sequence shown here is derived from an EMBL/GenBank/DDBJ whole genome shotgun (WGS) entry which is preliminary data.</text>
</comment>
<reference evidence="2" key="1">
    <citation type="journal article" date="2022" name="Mol. Ecol. Resour.">
        <title>The genomes of chicory, endive, great burdock and yacon provide insights into Asteraceae palaeo-polyploidization history and plant inulin production.</title>
        <authorList>
            <person name="Fan W."/>
            <person name="Wang S."/>
            <person name="Wang H."/>
            <person name="Wang A."/>
            <person name="Jiang F."/>
            <person name="Liu H."/>
            <person name="Zhao H."/>
            <person name="Xu D."/>
            <person name="Zhang Y."/>
        </authorList>
    </citation>
    <scope>NUCLEOTIDE SEQUENCE [LARGE SCALE GENOMIC DNA]</scope>
    <source>
        <strain evidence="2">cv. Niubang</strain>
    </source>
</reference>
<keyword evidence="2" id="KW-1185">Reference proteome</keyword>
<reference evidence="1 2" key="2">
    <citation type="journal article" date="2022" name="Mol. Ecol. Resour.">
        <title>The genomes of chicory, endive, great burdock and yacon provide insights into Asteraceae paleo-polyploidization history and plant inulin production.</title>
        <authorList>
            <person name="Fan W."/>
            <person name="Wang S."/>
            <person name="Wang H."/>
            <person name="Wang A."/>
            <person name="Jiang F."/>
            <person name="Liu H."/>
            <person name="Zhao H."/>
            <person name="Xu D."/>
            <person name="Zhang Y."/>
        </authorList>
    </citation>
    <scope>NUCLEOTIDE SEQUENCE [LARGE SCALE GENOMIC DNA]</scope>
    <source>
        <strain evidence="2">cv. Niubang</strain>
    </source>
</reference>
<gene>
    <name evidence="1" type="ORF">L6452_03608</name>
</gene>